<dbReference type="Proteomes" id="UP000608450">
    <property type="component" value="Unassembled WGS sequence"/>
</dbReference>
<dbReference type="Pfam" id="PF05930">
    <property type="entry name" value="Phage_AlpA"/>
    <property type="match status" value="1"/>
</dbReference>
<comment type="caution">
    <text evidence="1">The sequence shown here is derived from an EMBL/GenBank/DDBJ whole genome shotgun (WGS) entry which is preliminary data.</text>
</comment>
<dbReference type="InterPro" id="IPR010260">
    <property type="entry name" value="AlpA"/>
</dbReference>
<dbReference type="EMBL" id="JADTFC010000171">
    <property type="protein sequence ID" value="MBG6292004.1"/>
    <property type="molecule type" value="Genomic_DNA"/>
</dbReference>
<dbReference type="Gene3D" id="1.10.238.160">
    <property type="match status" value="1"/>
</dbReference>
<evidence type="ECO:0000313" key="1">
    <source>
        <dbReference type="EMBL" id="MBG6292004.1"/>
    </source>
</evidence>
<organism evidence="1 2">
    <name type="scientific">Pseudomonas nitroreducens</name>
    <dbReference type="NCBI Taxonomy" id="46680"/>
    <lineage>
        <taxon>Bacteria</taxon>
        <taxon>Pseudomonadati</taxon>
        <taxon>Pseudomonadota</taxon>
        <taxon>Gammaproteobacteria</taxon>
        <taxon>Pseudomonadales</taxon>
        <taxon>Pseudomonadaceae</taxon>
        <taxon>Pseudomonas</taxon>
    </lineage>
</organism>
<keyword evidence="2" id="KW-1185">Reference proteome</keyword>
<accession>A0ABS0KVF9</accession>
<evidence type="ECO:0000313" key="2">
    <source>
        <dbReference type="Proteomes" id="UP000608450"/>
    </source>
</evidence>
<gene>
    <name evidence="1" type="ORF">I5I61_31525</name>
</gene>
<protein>
    <submittedName>
        <fullName evidence="1">AlpA family phage regulatory protein</fullName>
    </submittedName>
</protein>
<reference evidence="1 2" key="1">
    <citation type="submission" date="2020-11" db="EMBL/GenBank/DDBJ databases">
        <title>Enhanced detection system for hospital associated transmission using whole genome sequencing surveillance.</title>
        <authorList>
            <person name="Harrison L.H."/>
            <person name="Van Tyne D."/>
            <person name="Marsh J.W."/>
            <person name="Griffith M.P."/>
            <person name="Snyder D.J."/>
            <person name="Cooper V.S."/>
            <person name="Mustapha M."/>
        </authorList>
    </citation>
    <scope>NUCLEOTIDE SEQUENCE [LARGE SCALE GENOMIC DNA]</scope>
    <source>
        <strain evidence="1 2">PSA00705</strain>
    </source>
</reference>
<proteinExistence type="predicted"/>
<name>A0ABS0KVF9_PSENT</name>
<sequence length="60" mass="6662">MDRLLKITEVSGLVGLGKSAIYDMITAGSFPAPIKIGCASRWSLLEVLQWIEDRKRERAA</sequence>